<feature type="coiled-coil region" evidence="1">
    <location>
        <begin position="166"/>
        <end position="213"/>
    </location>
</feature>
<dbReference type="InterPro" id="IPR016024">
    <property type="entry name" value="ARM-type_fold"/>
</dbReference>
<evidence type="ECO:0000313" key="3">
    <source>
        <dbReference type="EMBL" id="MBE0401569.1"/>
    </source>
</evidence>
<dbReference type="SUPFAM" id="SSF48371">
    <property type="entry name" value="ARM repeat"/>
    <property type="match status" value="1"/>
</dbReference>
<reference evidence="3 4" key="1">
    <citation type="submission" date="2020-07" db="EMBL/GenBank/DDBJ databases">
        <title>Halophilic bacteria isolated from french cheeses.</title>
        <authorList>
            <person name="Kothe C.I."/>
            <person name="Farah-Kraiem B."/>
            <person name="Renault P."/>
            <person name="Dridi B."/>
        </authorList>
    </citation>
    <scope>NUCLEOTIDE SEQUENCE [LARGE SCALE GENOMIC DNA]</scope>
    <source>
        <strain evidence="3 4">FME1</strain>
    </source>
</reference>
<accession>A0ABR9F651</accession>
<keyword evidence="1" id="KW-0175">Coiled coil</keyword>
<dbReference type="Proteomes" id="UP001645039">
    <property type="component" value="Unassembled WGS sequence"/>
</dbReference>
<evidence type="ECO:0000256" key="1">
    <source>
        <dbReference type="SAM" id="Coils"/>
    </source>
</evidence>
<feature type="region of interest" description="Disordered" evidence="2">
    <location>
        <begin position="258"/>
        <end position="279"/>
    </location>
</feature>
<comment type="caution">
    <text evidence="3">The sequence shown here is derived from an EMBL/GenBank/DDBJ whole genome shotgun (WGS) entry which is preliminary data.</text>
</comment>
<proteinExistence type="predicted"/>
<evidence type="ECO:0000313" key="4">
    <source>
        <dbReference type="Proteomes" id="UP001645039"/>
    </source>
</evidence>
<protein>
    <submittedName>
        <fullName evidence="3">DUF349 domain-containing protein</fullName>
    </submittedName>
</protein>
<dbReference type="RefSeq" id="WP_096276089.1">
    <property type="nucleotide sequence ID" value="NZ_CBCSBM010000002.1"/>
</dbReference>
<dbReference type="InterPro" id="IPR007139">
    <property type="entry name" value="DUF349"/>
</dbReference>
<evidence type="ECO:0000256" key="2">
    <source>
        <dbReference type="SAM" id="MobiDB-lite"/>
    </source>
</evidence>
<gene>
    <name evidence="3" type="ORF">EI168_15885</name>
</gene>
<dbReference type="EMBL" id="RRZD01000020">
    <property type="protein sequence ID" value="MBE0401569.1"/>
    <property type="molecule type" value="Genomic_DNA"/>
</dbReference>
<name>A0ABR9F651_9GAMM</name>
<sequence>MHGLLRRLFAPRWQHPDPEVRRQALQRLDPQHNEQRQALQSLAQDSDSHIQLAALLALDDCAGLVKAYPQHLQENAWFNAVCQRVSGREGHTDLQQRQTLIEQIDEPRALSAVALQGDNLSLRMSALDKLTDDNDLIHQACHNGVAAVRHQAAERIEDEEGLKRLLKEARRDRQVVRLARDRLNRLRSDAQWQEAEEQQREKLLNQLEQHARAPWEPLYGGRLRHLHRQWDQLTQPASVEQDQRFHHALLNGRKTLHDHETQEQARQQSAEQRDEAENTREQLLEGIEETLDGLRHASAITAQDIDSLRAQRQLLGQRWQTLSDMHPPSDTLRQRHARAIQHYDQCLETWQRWSATSPAIEIALGNGDHSDLATLVAQCQWPESFSSPSLLSRAQAALSAENAAPAQPTTEDTATVETHAAELDTFEQLLERGAFKSASRLHQRLKPNIEALESIAAQPLKVRLKHLAARLAELRDWRGFVAGPKREQLCASIEALASDLHMDEAALDRHHRQLVKEWKSLGDAAANREQSARFRTASDSIHERLAPWRDQLSEERAANLKARETLCDQLESLLEQPAEDADPDILRQIRDKARHQWRHYSPIPREGSEALGRRFGVIRHRLQTLIDQRAETIASQKLALISQVVALRSDDSQPLAQRIHLTKQLQHQWRALGRAPKGEEQALWKNFRHECDQLFAQRDAHKNEQAARQQKQLDDMQTLIDQMESWQPINVSEAASLDNFLKQASQLEPLPHNRRSEGMQRRMSGIVRARRERLNRLAIADTVQQWHAIMPLVNAHLASDEHYLGEAIADDVDAQTILSAALPAEFIAAHHARNEQRLSVKAPLSDAELSKIADSLARLRVHLSMLALGSVRQSDEPLRLAIQVERLNEGFNQERSRDQNVTDILAALLALGPMPAALWAAEVEEFDNLLSRLARVPLP</sequence>
<dbReference type="Pfam" id="PF03993">
    <property type="entry name" value="DUF349"/>
    <property type="match status" value="2"/>
</dbReference>
<organism evidence="3 4">
    <name type="scientific">Halomonas casei</name>
    <dbReference type="NCBI Taxonomy" id="2742613"/>
    <lineage>
        <taxon>Bacteria</taxon>
        <taxon>Pseudomonadati</taxon>
        <taxon>Pseudomonadota</taxon>
        <taxon>Gammaproteobacteria</taxon>
        <taxon>Oceanospirillales</taxon>
        <taxon>Halomonadaceae</taxon>
        <taxon>Halomonas</taxon>
    </lineage>
</organism>
<keyword evidence="4" id="KW-1185">Reference proteome</keyword>